<dbReference type="SUPFAM" id="SSF53300">
    <property type="entry name" value="vWA-like"/>
    <property type="match status" value="1"/>
</dbReference>
<evidence type="ECO:0000313" key="3">
    <source>
        <dbReference type="EMBL" id="MFC3909800.1"/>
    </source>
</evidence>
<gene>
    <name evidence="3" type="ORF">ACFORL_12030</name>
</gene>
<evidence type="ECO:0000313" key="4">
    <source>
        <dbReference type="Proteomes" id="UP001595758"/>
    </source>
</evidence>
<protein>
    <submittedName>
        <fullName evidence="3">VWA domain-containing protein</fullName>
    </submittedName>
</protein>
<accession>A0ABV8CIF2</accession>
<keyword evidence="4" id="KW-1185">Reference proteome</keyword>
<evidence type="ECO:0000256" key="1">
    <source>
        <dbReference type="SAM" id="Phobius"/>
    </source>
</evidence>
<dbReference type="Gene3D" id="3.40.50.410">
    <property type="entry name" value="von Willebrand factor, type A domain"/>
    <property type="match status" value="1"/>
</dbReference>
<organism evidence="3 4">
    <name type="scientific">Legionella dresdenensis</name>
    <dbReference type="NCBI Taxonomy" id="450200"/>
    <lineage>
        <taxon>Bacteria</taxon>
        <taxon>Pseudomonadati</taxon>
        <taxon>Pseudomonadota</taxon>
        <taxon>Gammaproteobacteria</taxon>
        <taxon>Legionellales</taxon>
        <taxon>Legionellaceae</taxon>
        <taxon>Legionella</taxon>
    </lineage>
</organism>
<comment type="caution">
    <text evidence="3">The sequence shown here is derived from an EMBL/GenBank/DDBJ whole genome shotgun (WGS) entry which is preliminary data.</text>
</comment>
<keyword evidence="1" id="KW-1133">Transmembrane helix</keyword>
<sequence>MFEFANPWILSLIILPALIWFLIPRAEIKLPAALKIPFFTPLQAAIAQRKPALVKHGHIGVLLLSWLLMIGAAAGPRWVGEPLALTREGRNIMLVLDLSGSMELNDMQLHGRPVSRLAVVKRAAEQFVEERAGDRIGLILFGSQAYLQTPLTYDRRNVLLRLEDASVGLAGKTTSIGDALGLAVKRLQDVPSKSRVIILLTDGANNSGVLAPLKAAELAKDDKIKVYTIGLGAEADPQAYGDPFFNLNAGADLDEKTLKKIADMTGGQYFRATDSQSLQQIYGTINQLEAVKQDKASIRPQKEYYPWLLAAAMILMQCWLAAKAGLLTFRPKKFTGSERLTNAG</sequence>
<dbReference type="Pfam" id="PF00092">
    <property type="entry name" value="VWA"/>
    <property type="match status" value="1"/>
</dbReference>
<proteinExistence type="predicted"/>
<keyword evidence="1" id="KW-0812">Transmembrane</keyword>
<keyword evidence="1" id="KW-0472">Membrane</keyword>
<feature type="transmembrane region" description="Helical" evidence="1">
    <location>
        <begin position="304"/>
        <end position="322"/>
    </location>
</feature>
<dbReference type="PROSITE" id="PS50234">
    <property type="entry name" value="VWFA"/>
    <property type="match status" value="1"/>
</dbReference>
<evidence type="ECO:0000259" key="2">
    <source>
        <dbReference type="PROSITE" id="PS50234"/>
    </source>
</evidence>
<dbReference type="RefSeq" id="WP_382344364.1">
    <property type="nucleotide sequence ID" value="NZ_JBHSAB010000029.1"/>
</dbReference>
<dbReference type="InterPro" id="IPR002035">
    <property type="entry name" value="VWF_A"/>
</dbReference>
<dbReference type="InterPro" id="IPR033881">
    <property type="entry name" value="vWA_BatA_type"/>
</dbReference>
<feature type="domain" description="VWFA" evidence="2">
    <location>
        <begin position="91"/>
        <end position="285"/>
    </location>
</feature>
<dbReference type="PANTHER" id="PTHR22550:SF18">
    <property type="entry name" value="VWFA DOMAIN-CONTAINING PROTEIN"/>
    <property type="match status" value="1"/>
</dbReference>
<reference evidence="4" key="1">
    <citation type="journal article" date="2019" name="Int. J. Syst. Evol. Microbiol.">
        <title>The Global Catalogue of Microorganisms (GCM) 10K type strain sequencing project: providing services to taxonomists for standard genome sequencing and annotation.</title>
        <authorList>
            <consortium name="The Broad Institute Genomics Platform"/>
            <consortium name="The Broad Institute Genome Sequencing Center for Infectious Disease"/>
            <person name="Wu L."/>
            <person name="Ma J."/>
        </authorList>
    </citation>
    <scope>NUCLEOTIDE SEQUENCE [LARGE SCALE GENOMIC DNA]</scope>
    <source>
        <strain evidence="4">CCUG 59858</strain>
    </source>
</reference>
<dbReference type="PANTHER" id="PTHR22550">
    <property type="entry name" value="SPORE GERMINATION PROTEIN"/>
    <property type="match status" value="1"/>
</dbReference>
<dbReference type="InterPro" id="IPR050768">
    <property type="entry name" value="UPF0353/GerABKA_families"/>
</dbReference>
<name>A0ABV8CIF2_9GAMM</name>
<dbReference type="EMBL" id="JBHSAB010000029">
    <property type="protein sequence ID" value="MFC3909800.1"/>
    <property type="molecule type" value="Genomic_DNA"/>
</dbReference>
<dbReference type="Proteomes" id="UP001595758">
    <property type="component" value="Unassembled WGS sequence"/>
</dbReference>
<dbReference type="InterPro" id="IPR036465">
    <property type="entry name" value="vWFA_dom_sf"/>
</dbReference>
<feature type="transmembrane region" description="Helical" evidence="1">
    <location>
        <begin position="6"/>
        <end position="23"/>
    </location>
</feature>
<dbReference type="SMART" id="SM00327">
    <property type="entry name" value="VWA"/>
    <property type="match status" value="1"/>
</dbReference>
<feature type="transmembrane region" description="Helical" evidence="1">
    <location>
        <begin position="59"/>
        <end position="79"/>
    </location>
</feature>
<dbReference type="CDD" id="cd01467">
    <property type="entry name" value="vWA_BatA_type"/>
    <property type="match status" value="1"/>
</dbReference>